<evidence type="ECO:0000313" key="2">
    <source>
        <dbReference type="EMBL" id="GBF34692.1"/>
    </source>
</evidence>
<dbReference type="AlphaFoldDB" id="A0A2L2XEY2"/>
<reference evidence="3" key="1">
    <citation type="submission" date="2018-02" db="EMBL/GenBank/DDBJ databases">
        <title>Genome sequence of Desulfocucumis palustris strain NAW-5.</title>
        <authorList>
            <person name="Watanabe M."/>
            <person name="Kojima H."/>
            <person name="Fukui M."/>
        </authorList>
    </citation>
    <scope>NUCLEOTIDE SEQUENCE [LARGE SCALE GENOMIC DNA]</scope>
    <source>
        <strain evidence="3">NAW-5</strain>
    </source>
</reference>
<gene>
    <name evidence="2" type="ORF">DCCM_3812</name>
</gene>
<comment type="caution">
    <text evidence="2">The sequence shown here is derived from an EMBL/GenBank/DDBJ whole genome shotgun (WGS) entry which is preliminary data.</text>
</comment>
<feature type="transmembrane region" description="Helical" evidence="1">
    <location>
        <begin position="43"/>
        <end position="62"/>
    </location>
</feature>
<keyword evidence="1" id="KW-1133">Transmembrane helix</keyword>
<dbReference type="EMBL" id="BFAV01000150">
    <property type="protein sequence ID" value="GBF34692.1"/>
    <property type="molecule type" value="Genomic_DNA"/>
</dbReference>
<keyword evidence="1" id="KW-0472">Membrane</keyword>
<evidence type="ECO:0000256" key="1">
    <source>
        <dbReference type="SAM" id="Phobius"/>
    </source>
</evidence>
<organism evidence="2 3">
    <name type="scientific">Desulfocucumis palustris</name>
    <dbReference type="NCBI Taxonomy" id="1898651"/>
    <lineage>
        <taxon>Bacteria</taxon>
        <taxon>Bacillati</taxon>
        <taxon>Bacillota</taxon>
        <taxon>Clostridia</taxon>
        <taxon>Eubacteriales</taxon>
        <taxon>Desulfocucumaceae</taxon>
        <taxon>Desulfocucumis</taxon>
    </lineage>
</organism>
<sequence>MPTVQERFKPSHNKNAAVMIHCFTNQFMASIGSLKVQTVTPPFVTILACFFIFSCPVAFSGWTSA</sequence>
<name>A0A2L2XEY2_9FIRM</name>
<protein>
    <submittedName>
        <fullName evidence="2">Uncharacterized protein</fullName>
    </submittedName>
</protein>
<accession>A0A2L2XEY2</accession>
<proteinExistence type="predicted"/>
<dbReference type="Proteomes" id="UP000239549">
    <property type="component" value="Unassembled WGS sequence"/>
</dbReference>
<keyword evidence="1" id="KW-0812">Transmembrane</keyword>
<evidence type="ECO:0000313" key="3">
    <source>
        <dbReference type="Proteomes" id="UP000239549"/>
    </source>
</evidence>
<keyword evidence="3" id="KW-1185">Reference proteome</keyword>